<evidence type="ECO:0000313" key="3">
    <source>
        <dbReference type="Proteomes" id="UP000437709"/>
    </source>
</evidence>
<evidence type="ECO:0000259" key="1">
    <source>
        <dbReference type="Pfam" id="PF13400"/>
    </source>
</evidence>
<dbReference type="AlphaFoldDB" id="A0A6N7EU92"/>
<organism evidence="2 3">
    <name type="scientific">Georgenia subflava</name>
    <dbReference type="NCBI Taxonomy" id="1622177"/>
    <lineage>
        <taxon>Bacteria</taxon>
        <taxon>Bacillati</taxon>
        <taxon>Actinomycetota</taxon>
        <taxon>Actinomycetes</taxon>
        <taxon>Micrococcales</taxon>
        <taxon>Bogoriellaceae</taxon>
        <taxon>Georgenia</taxon>
    </lineage>
</organism>
<dbReference type="EMBL" id="WHPC01000104">
    <property type="protein sequence ID" value="MPV38724.1"/>
    <property type="molecule type" value="Genomic_DNA"/>
</dbReference>
<accession>A0A6N7EU92</accession>
<reference evidence="2 3" key="1">
    <citation type="submission" date="2019-10" db="EMBL/GenBank/DDBJ databases">
        <title>Georgenia wutianyii sp. nov. and Georgenia yuyongxinii sp. nov. isolated from plateau pika (Ochotona curzoniae) in the Qinghai-Tibet plateau of China.</title>
        <authorList>
            <person name="Tian Z."/>
        </authorList>
    </citation>
    <scope>NUCLEOTIDE SEQUENCE [LARGE SCALE GENOMIC DNA]</scope>
    <source>
        <strain evidence="2 3">JCM 19765</strain>
    </source>
</reference>
<dbReference type="InterPro" id="IPR028087">
    <property type="entry name" value="Tad_N"/>
</dbReference>
<keyword evidence="3" id="KW-1185">Reference proteome</keyword>
<feature type="domain" description="Putative Flp pilus-assembly TadG-like N-terminal" evidence="1">
    <location>
        <begin position="8"/>
        <end position="55"/>
    </location>
</feature>
<comment type="caution">
    <text evidence="2">The sequence shown here is derived from an EMBL/GenBank/DDBJ whole genome shotgun (WGS) entry which is preliminary data.</text>
</comment>
<dbReference type="NCBIfam" id="TIGR03816">
    <property type="entry name" value="tadE_like_DECH"/>
    <property type="match status" value="1"/>
</dbReference>
<name>A0A6N7EU92_9MICO</name>
<dbReference type="InterPro" id="IPR021202">
    <property type="entry name" value="Rv3654c-like"/>
</dbReference>
<sequence length="121" mass="11858">MGGARERGSGTVLGLALVAVLLVLTLTVVGVARAVHARGTAQTAADLGALAAATALHRVGGPAGDPCAVAGEVVVANEAELVGCTVTGDEVRVTTRVPIIGATGELLLARATARAGPAENW</sequence>
<dbReference type="Proteomes" id="UP000437709">
    <property type="component" value="Unassembled WGS sequence"/>
</dbReference>
<gene>
    <name evidence="2" type="ORF">GB881_17045</name>
</gene>
<protein>
    <recommendedName>
        <fullName evidence="1">Putative Flp pilus-assembly TadG-like N-terminal domain-containing protein</fullName>
    </recommendedName>
</protein>
<dbReference type="Pfam" id="PF13400">
    <property type="entry name" value="Tad"/>
    <property type="match status" value="1"/>
</dbReference>
<evidence type="ECO:0000313" key="2">
    <source>
        <dbReference type="EMBL" id="MPV38724.1"/>
    </source>
</evidence>
<proteinExistence type="predicted"/>